<proteinExistence type="inferred from homology"/>
<protein>
    <submittedName>
        <fullName evidence="11">NUP133</fullName>
    </submittedName>
</protein>
<evidence type="ECO:0000256" key="6">
    <source>
        <dbReference type="ARBA" id="ARBA00023010"/>
    </source>
</evidence>
<dbReference type="Pfam" id="PF08801">
    <property type="entry name" value="Nucleoporin_N"/>
    <property type="match status" value="1"/>
</dbReference>
<comment type="similarity">
    <text evidence="2">Belongs to the nucleoporin Nup133 family.</text>
</comment>
<dbReference type="InterPro" id="IPR015943">
    <property type="entry name" value="WD40/YVTN_repeat-like_dom_sf"/>
</dbReference>
<dbReference type="Gene3D" id="2.130.10.10">
    <property type="entry name" value="YVTN repeat-like/Quinoprotein amine dehydrogenase"/>
    <property type="match status" value="1"/>
</dbReference>
<sequence>MSSIFQPRTEGFNESETVSGTSNAEELTKNKNYCVSRLPGLPNVFITTSFSTAYSDSESNYAVAISDGSIYVWCYKSIDSSPFAIQFPVDKQQFKLPMAILTRPASGTDQDPGLLMIDSITGLVKFYESVQHAPTLGLINDKSLELQLHLYPNECVTLVENVEPAGVAIATSQQRCILISLRDYKSKPQLSSIELANPRRGLFSKIFRHNEGDIVAIKSIKAESDDVLQTILILNSAGTIHSVKYYLLSSSTASYIDESSSFKQTLTMDPDAYPGRVSTTEFLDVWPMRDDKYFLALVRSSGALLLATFRADKSGALYFGSHNLHAAADNAATPRLFLPSPCKTAFVIVGNSVIMTDLDTTYIEPKDTFTYTKPRWEDVIRFNPEAKLIGYGYENQNTNTNPSIIVITENFGVLRVEKFPEMSKKETPYDPAQLVKSNIEQAIFFSDSKAISFDLKQDVDRSVVHRAVASIIKEILSSTSSYLPDTLPMTTDLTQLKLNAFKGLVVYCQRNFADDPQMIAGVVTNLEKANVALNLWEYLETNRPYLEVFERVVPEPRIFFKSEIGNISEVLASFLDQLSATGLSTSHLVLKTIYDGAYLNSVKYNQDIGKSWLFESDLLKNIESQFTQDFVMGNNSDKDAAYGIVEILDYFYINAIRFTKEKRIEGEYQEYSKLYNERKDGWTSALLRLGLVDEARVIAEKYHDFASLARVLDIESETTANENLNYGRYFEEYGYPFAASVYEYFIKNGKIQELLMRFSNYKHFLLQFFQENPKLTSNVSWIRYLIDEDFAQASKALALAESYNAESIDNQLTQLALGKLAARAAGAHTEERYDKELLKVRYQIKIRNAVAGDGRIAAITQANFVKQFINSGIDKSESGSLAANVFDALSSNHRLPESLLIELLTIIDPKFLNNEGFFYALNVAQTFSNKEFTHEFVDIILLRLLTLGTEFTLRVSGSDQVVKHQVESSILFKTLSRQPSVISQLNQLVETVESNGSLSHSVSNFNKGLLDELKKRLNNQSFKEWVHLVEQQVKTSLK</sequence>
<evidence type="ECO:0000256" key="8">
    <source>
        <dbReference type="SAM" id="MobiDB-lite"/>
    </source>
</evidence>
<keyword evidence="12" id="KW-1185">Reference proteome</keyword>
<keyword evidence="5" id="KW-0653">Protein transport</keyword>
<reference evidence="11 12" key="1">
    <citation type="journal article" date="2022" name="DNA Res.">
        <title>Genome analysis of five recently described species of the CUG-Ser clade uncovers Candida theae as a new hybrid lineage with pathogenic potential in the Candida parapsilosis species complex.</title>
        <authorList>
            <person name="Mixao V."/>
            <person name="Del Olmo V."/>
            <person name="Hegedusova E."/>
            <person name="Saus E."/>
            <person name="Pryszcz L."/>
            <person name="Cillingova A."/>
            <person name="Nosek J."/>
            <person name="Gabaldon T."/>
        </authorList>
    </citation>
    <scope>NUCLEOTIDE SEQUENCE [LARGE SCALE GENOMIC DNA]</scope>
    <source>
        <strain evidence="11 12">CBS 12239</strain>
    </source>
</reference>
<evidence type="ECO:0000313" key="12">
    <source>
        <dbReference type="Proteomes" id="UP001204833"/>
    </source>
</evidence>
<dbReference type="PANTHER" id="PTHR13405:SF11">
    <property type="entry name" value="NUCLEAR PORE COMPLEX PROTEIN NUP133"/>
    <property type="match status" value="1"/>
</dbReference>
<keyword evidence="6" id="KW-0811">Translocation</keyword>
<dbReference type="InterPro" id="IPR037624">
    <property type="entry name" value="Nup133-like"/>
</dbReference>
<dbReference type="InterPro" id="IPR007187">
    <property type="entry name" value="Nucleoporin_Nup133/Nup155_C"/>
</dbReference>
<comment type="caution">
    <text evidence="11">The sequence shown here is derived from an EMBL/GenBank/DDBJ whole genome shotgun (WGS) entry which is preliminary data.</text>
</comment>
<evidence type="ECO:0000256" key="5">
    <source>
        <dbReference type="ARBA" id="ARBA00022927"/>
    </source>
</evidence>
<keyword evidence="3" id="KW-0813">Transport</keyword>
<evidence type="ECO:0000256" key="4">
    <source>
        <dbReference type="ARBA" id="ARBA00022816"/>
    </source>
</evidence>
<evidence type="ECO:0000259" key="10">
    <source>
        <dbReference type="Pfam" id="PF08801"/>
    </source>
</evidence>
<feature type="domain" description="Nucleoporin Nup133/Nup155-like N-terminal" evidence="10">
    <location>
        <begin position="28"/>
        <end position="415"/>
    </location>
</feature>
<evidence type="ECO:0000256" key="3">
    <source>
        <dbReference type="ARBA" id="ARBA00022448"/>
    </source>
</evidence>
<comment type="subcellular location">
    <subcellularLocation>
        <location evidence="1">Nucleus envelope</location>
    </subcellularLocation>
</comment>
<dbReference type="InterPro" id="IPR014908">
    <property type="entry name" value="Nucleoporin_Nup133/Nup155_N"/>
</dbReference>
<dbReference type="EMBL" id="JAIHNG010000142">
    <property type="protein sequence ID" value="KAI5952978.1"/>
    <property type="molecule type" value="Genomic_DNA"/>
</dbReference>
<evidence type="ECO:0000313" key="11">
    <source>
        <dbReference type="EMBL" id="KAI5952978.1"/>
    </source>
</evidence>
<feature type="domain" description="Nucleoporin Nup133/Nup155-like C-terminal" evidence="9">
    <location>
        <begin position="669"/>
        <end position="821"/>
    </location>
</feature>
<evidence type="ECO:0000259" key="9">
    <source>
        <dbReference type="Pfam" id="PF03177"/>
    </source>
</evidence>
<dbReference type="AlphaFoldDB" id="A0AAD5FX50"/>
<dbReference type="GO" id="GO:0006606">
    <property type="term" value="P:protein import into nucleus"/>
    <property type="evidence" value="ECO:0007669"/>
    <property type="project" value="TreeGrafter"/>
</dbReference>
<feature type="region of interest" description="Disordered" evidence="8">
    <location>
        <begin position="1"/>
        <end position="24"/>
    </location>
</feature>
<dbReference type="GO" id="GO:0016973">
    <property type="term" value="P:poly(A)+ mRNA export from nucleus"/>
    <property type="evidence" value="ECO:0007669"/>
    <property type="project" value="TreeGrafter"/>
</dbReference>
<dbReference type="GO" id="GO:0017056">
    <property type="term" value="F:structural constituent of nuclear pore"/>
    <property type="evidence" value="ECO:0007669"/>
    <property type="project" value="InterPro"/>
</dbReference>
<keyword evidence="7" id="KW-0539">Nucleus</keyword>
<dbReference type="RefSeq" id="XP_051607410.1">
    <property type="nucleotide sequence ID" value="XM_051753580.1"/>
</dbReference>
<dbReference type="Pfam" id="PF03177">
    <property type="entry name" value="Nucleoporin_C"/>
    <property type="match status" value="1"/>
</dbReference>
<dbReference type="GO" id="GO:0031080">
    <property type="term" value="C:nuclear pore outer ring"/>
    <property type="evidence" value="ECO:0007669"/>
    <property type="project" value="TreeGrafter"/>
</dbReference>
<dbReference type="GO" id="GO:0000972">
    <property type="term" value="P:transcription-dependent tethering of RNA polymerase II gene DNA at nuclear periphery"/>
    <property type="evidence" value="ECO:0007669"/>
    <property type="project" value="TreeGrafter"/>
</dbReference>
<gene>
    <name evidence="11" type="ORF">KGF57_004094</name>
</gene>
<evidence type="ECO:0000256" key="2">
    <source>
        <dbReference type="ARBA" id="ARBA00005569"/>
    </source>
</evidence>
<dbReference type="GeneID" id="76152152"/>
<evidence type="ECO:0000256" key="7">
    <source>
        <dbReference type="ARBA" id="ARBA00023242"/>
    </source>
</evidence>
<dbReference type="Proteomes" id="UP001204833">
    <property type="component" value="Unassembled WGS sequence"/>
</dbReference>
<name>A0AAD5FX50_9ASCO</name>
<evidence type="ECO:0000256" key="1">
    <source>
        <dbReference type="ARBA" id="ARBA00004259"/>
    </source>
</evidence>
<dbReference type="SUPFAM" id="SSF117289">
    <property type="entry name" value="Nucleoporin domain"/>
    <property type="match status" value="1"/>
</dbReference>
<keyword evidence="4" id="KW-0509">mRNA transport</keyword>
<accession>A0AAD5FX50</accession>
<organism evidence="11 12">
    <name type="scientific">Candida theae</name>
    <dbReference type="NCBI Taxonomy" id="1198502"/>
    <lineage>
        <taxon>Eukaryota</taxon>
        <taxon>Fungi</taxon>
        <taxon>Dikarya</taxon>
        <taxon>Ascomycota</taxon>
        <taxon>Saccharomycotina</taxon>
        <taxon>Pichiomycetes</taxon>
        <taxon>Debaryomycetaceae</taxon>
        <taxon>Candida/Lodderomyces clade</taxon>
        <taxon>Candida</taxon>
    </lineage>
</organism>
<dbReference type="PANTHER" id="PTHR13405">
    <property type="entry name" value="NUCLEAR PORE COMPLEX PROTEIN NUP133"/>
    <property type="match status" value="1"/>
</dbReference>